<feature type="transmembrane region" description="Helical" evidence="2">
    <location>
        <begin position="171"/>
        <end position="192"/>
    </location>
</feature>
<dbReference type="PANTHER" id="PTHR42709">
    <property type="entry name" value="ALKALINE PHOSPHATASE LIKE PROTEIN"/>
    <property type="match status" value="1"/>
</dbReference>
<dbReference type="InterPro" id="IPR051311">
    <property type="entry name" value="DedA_domain"/>
</dbReference>
<reference evidence="4 5" key="2">
    <citation type="submission" date="2017-09" db="EMBL/GenBank/DDBJ databases">
        <title>Bacillus patelloidae sp. nov., isolated from the intestinal tract of a marine limpet.</title>
        <authorList>
            <person name="Liu R."/>
            <person name="Dong C."/>
            <person name="Shao Z."/>
        </authorList>
    </citation>
    <scope>NUCLEOTIDE SEQUENCE [LARGE SCALE GENOMIC DNA]</scope>
    <source>
        <strain evidence="4 5">SA5d-4</strain>
    </source>
</reference>
<protein>
    <recommendedName>
        <fullName evidence="3">VTT domain-containing protein</fullName>
    </recommendedName>
</protein>
<dbReference type="Pfam" id="PF09335">
    <property type="entry name" value="VTT_dom"/>
    <property type="match status" value="1"/>
</dbReference>
<organism evidence="4 5">
    <name type="scientific">Lottiidibacillus patelloidae</name>
    <dbReference type="NCBI Taxonomy" id="2670334"/>
    <lineage>
        <taxon>Bacteria</taxon>
        <taxon>Bacillati</taxon>
        <taxon>Bacillota</taxon>
        <taxon>Bacilli</taxon>
        <taxon>Bacillales</taxon>
        <taxon>Bacillaceae</taxon>
        <taxon>Lottiidibacillus</taxon>
    </lineage>
</organism>
<accession>A0A263BSA8</accession>
<dbReference type="EMBL" id="NPIA01000005">
    <property type="protein sequence ID" value="OZM56579.1"/>
    <property type="molecule type" value="Genomic_DNA"/>
</dbReference>
<keyword evidence="2" id="KW-0472">Membrane</keyword>
<dbReference type="Proteomes" id="UP000217083">
    <property type="component" value="Unassembled WGS sequence"/>
</dbReference>
<sequence>MTIEESAMHVIAHYGYIALFIALILGLIGLPVPDEVLLAFAGYLIAQGDFQFTQTLIVCFLGSVTGMSISFFIGRKLGIPFLFKYKRFTRITPLRIKRLNQWFTRFGKVAVIFGYFLPGIRHFSAYIAGVSNWSYRTFIAYAVLGAALWSLTFIFLGMWFEEYWEEMIKLIHRYGVVISIVTFITIILFMIIKIKKSNY</sequence>
<keyword evidence="2" id="KW-0812">Transmembrane</keyword>
<evidence type="ECO:0000259" key="3">
    <source>
        <dbReference type="Pfam" id="PF09335"/>
    </source>
</evidence>
<evidence type="ECO:0000256" key="1">
    <source>
        <dbReference type="ARBA" id="ARBA00010792"/>
    </source>
</evidence>
<dbReference type="PANTHER" id="PTHR42709:SF9">
    <property type="entry name" value="ALKALINE PHOSPHATASE LIKE PROTEIN"/>
    <property type="match status" value="1"/>
</dbReference>
<name>A0A263BSA8_9BACI</name>
<dbReference type="RefSeq" id="WP_094924816.1">
    <property type="nucleotide sequence ID" value="NZ_NPIA01000005.1"/>
</dbReference>
<evidence type="ECO:0000256" key="2">
    <source>
        <dbReference type="SAM" id="Phobius"/>
    </source>
</evidence>
<keyword evidence="2" id="KW-1133">Transmembrane helix</keyword>
<feature type="domain" description="VTT" evidence="3">
    <location>
        <begin position="32"/>
        <end position="157"/>
    </location>
</feature>
<feature type="transmembrane region" description="Helical" evidence="2">
    <location>
        <begin position="12"/>
        <end position="32"/>
    </location>
</feature>
<gene>
    <name evidence="4" type="ORF">CIB95_10140</name>
</gene>
<dbReference type="InterPro" id="IPR032816">
    <property type="entry name" value="VTT_dom"/>
</dbReference>
<feature type="transmembrane region" description="Helical" evidence="2">
    <location>
        <begin position="52"/>
        <end position="78"/>
    </location>
</feature>
<keyword evidence="5" id="KW-1185">Reference proteome</keyword>
<dbReference type="GO" id="GO:0005886">
    <property type="term" value="C:plasma membrane"/>
    <property type="evidence" value="ECO:0007669"/>
    <property type="project" value="TreeGrafter"/>
</dbReference>
<feature type="transmembrane region" description="Helical" evidence="2">
    <location>
        <begin position="138"/>
        <end position="159"/>
    </location>
</feature>
<comment type="similarity">
    <text evidence="1">Belongs to the DedA family.</text>
</comment>
<reference evidence="5" key="1">
    <citation type="submission" date="2017-08" db="EMBL/GenBank/DDBJ databases">
        <authorList>
            <person name="Huang Z."/>
        </authorList>
    </citation>
    <scope>NUCLEOTIDE SEQUENCE [LARGE SCALE GENOMIC DNA]</scope>
    <source>
        <strain evidence="5">SA5d-4</strain>
    </source>
</reference>
<evidence type="ECO:0000313" key="4">
    <source>
        <dbReference type="EMBL" id="OZM56579.1"/>
    </source>
</evidence>
<proteinExistence type="inferred from homology"/>
<evidence type="ECO:0000313" key="5">
    <source>
        <dbReference type="Proteomes" id="UP000217083"/>
    </source>
</evidence>
<dbReference type="AlphaFoldDB" id="A0A263BSA8"/>
<comment type="caution">
    <text evidence="4">The sequence shown here is derived from an EMBL/GenBank/DDBJ whole genome shotgun (WGS) entry which is preliminary data.</text>
</comment>